<comment type="similarity">
    <text evidence="3">Belongs to the FdhD family.</text>
</comment>
<reference evidence="4" key="1">
    <citation type="submission" date="2023-07" db="EMBL/GenBank/DDBJ databases">
        <title>Genome content predicts the carbon catabolic preferences of heterotrophic bacteria.</title>
        <authorList>
            <person name="Gralka M."/>
        </authorList>
    </citation>
    <scope>NUCLEOTIDE SEQUENCE</scope>
    <source>
        <strain evidence="4">I2M16</strain>
    </source>
</reference>
<dbReference type="AlphaFoldDB" id="A0AAW7XM49"/>
<dbReference type="EMBL" id="JAUOPG010000007">
    <property type="protein sequence ID" value="MDO6454134.1"/>
    <property type="molecule type" value="Genomic_DNA"/>
</dbReference>
<keyword evidence="2 3" id="KW-0501">Molybdenum cofactor biosynthesis</keyword>
<evidence type="ECO:0000313" key="5">
    <source>
        <dbReference type="Proteomes" id="UP001169862"/>
    </source>
</evidence>
<keyword evidence="1 3" id="KW-0963">Cytoplasm</keyword>
<comment type="function">
    <text evidence="3">Required for formate dehydrogenase (FDH) activity. Acts as a sulfur carrier protein that transfers sulfur from IscS to the molybdenum cofactor prior to its insertion into FDH.</text>
</comment>
<dbReference type="GO" id="GO:0005737">
    <property type="term" value="C:cytoplasm"/>
    <property type="evidence" value="ECO:0007669"/>
    <property type="project" value="UniProtKB-SubCell"/>
</dbReference>
<feature type="active site" description="Cysteine persulfide intermediate" evidence="3">
    <location>
        <position position="167"/>
    </location>
</feature>
<dbReference type="Gene3D" id="3.40.140.10">
    <property type="entry name" value="Cytidine Deaminase, domain 2"/>
    <property type="match status" value="1"/>
</dbReference>
<dbReference type="GO" id="GO:0006777">
    <property type="term" value="P:Mo-molybdopterin cofactor biosynthetic process"/>
    <property type="evidence" value="ECO:0007669"/>
    <property type="project" value="UniProtKB-UniRule"/>
</dbReference>
<accession>A0AAW7XM49</accession>
<comment type="caution">
    <text evidence="3">Lacks conserved residue(s) required for the propagation of feature annotation.</text>
</comment>
<dbReference type="PANTHER" id="PTHR30592">
    <property type="entry name" value="FORMATE DEHYDROGENASE"/>
    <property type="match status" value="1"/>
</dbReference>
<name>A0AAW7XM49_9GAMM</name>
<protein>
    <recommendedName>
        <fullName evidence="3">Sulfur carrier protein FdhD</fullName>
    </recommendedName>
</protein>
<dbReference type="NCBIfam" id="TIGR00129">
    <property type="entry name" value="fdhD_narQ"/>
    <property type="match status" value="1"/>
</dbReference>
<organism evidence="4 5">
    <name type="scientific">Neptunomonas phycophila</name>
    <dbReference type="NCBI Taxonomy" id="1572645"/>
    <lineage>
        <taxon>Bacteria</taxon>
        <taxon>Pseudomonadati</taxon>
        <taxon>Pseudomonadota</taxon>
        <taxon>Gammaproteobacteria</taxon>
        <taxon>Oceanospirillales</taxon>
        <taxon>Oceanospirillaceae</taxon>
        <taxon>Neptunomonas</taxon>
    </lineage>
</organism>
<evidence type="ECO:0000256" key="2">
    <source>
        <dbReference type="ARBA" id="ARBA00023150"/>
    </source>
</evidence>
<dbReference type="SUPFAM" id="SSF53927">
    <property type="entry name" value="Cytidine deaminase-like"/>
    <property type="match status" value="1"/>
</dbReference>
<evidence type="ECO:0000256" key="3">
    <source>
        <dbReference type="HAMAP-Rule" id="MF_00187"/>
    </source>
</evidence>
<dbReference type="Proteomes" id="UP001169862">
    <property type="component" value="Unassembled WGS sequence"/>
</dbReference>
<dbReference type="Pfam" id="PF02634">
    <property type="entry name" value="FdhD-NarQ"/>
    <property type="match status" value="1"/>
</dbReference>
<sequence length="336" mass="36677">MSPVYLAWPESKHLKSHANNQETTQAATVCSTPCDEQPSSSNQAQRLPCNRHGYQTTLYWEACTANNPSDSFADLSVDLIEEMPLVITVNGLAHAVMMITPIDIESFIMGFAYSEGIISSLQDIRDLRVDPIIYDGIHSITADIVLSPRALHNYKQQQTARKGSTGCGLCGTASLADALPPLKPLPDNSAFASLNAEQLIHLRDNVSTYQVLGRQVGAIHAAVLIDGHGTVLTSHEDIGRHNALDKIIGWALEHQKELTGTSVLMTSRCSTELIQKAVRAGIHSLIHLASPSALAVQQARRYGLSLIHIPRHGKPRYFSDRYTSTKCTDNHPSIVS</sequence>
<dbReference type="GO" id="GO:0097163">
    <property type="term" value="F:sulfur carrier activity"/>
    <property type="evidence" value="ECO:0007669"/>
    <property type="project" value="UniProtKB-UniRule"/>
</dbReference>
<evidence type="ECO:0000256" key="1">
    <source>
        <dbReference type="ARBA" id="ARBA00022490"/>
    </source>
</evidence>
<gene>
    <name evidence="3 4" type="primary">fdhD</name>
    <name evidence="4" type="ORF">Q4490_11240</name>
</gene>
<dbReference type="PANTHER" id="PTHR30592:SF1">
    <property type="entry name" value="SULFUR CARRIER PROTEIN FDHD"/>
    <property type="match status" value="1"/>
</dbReference>
<dbReference type="GO" id="GO:0016783">
    <property type="term" value="F:sulfurtransferase activity"/>
    <property type="evidence" value="ECO:0007669"/>
    <property type="project" value="InterPro"/>
</dbReference>
<proteinExistence type="inferred from homology"/>
<dbReference type="RefSeq" id="WP_303550630.1">
    <property type="nucleotide sequence ID" value="NZ_JAUOPG010000007.1"/>
</dbReference>
<evidence type="ECO:0000313" key="4">
    <source>
        <dbReference type="EMBL" id="MDO6454134.1"/>
    </source>
</evidence>
<dbReference type="Gene3D" id="3.10.20.10">
    <property type="match status" value="1"/>
</dbReference>
<dbReference type="HAMAP" id="MF_00187">
    <property type="entry name" value="FdhD"/>
    <property type="match status" value="1"/>
</dbReference>
<comment type="subcellular location">
    <subcellularLocation>
        <location evidence="3">Cytoplasm</location>
    </subcellularLocation>
</comment>
<dbReference type="InterPro" id="IPR016193">
    <property type="entry name" value="Cytidine_deaminase-like"/>
</dbReference>
<dbReference type="InterPro" id="IPR003786">
    <property type="entry name" value="FdhD"/>
</dbReference>
<comment type="caution">
    <text evidence="4">The sequence shown here is derived from an EMBL/GenBank/DDBJ whole genome shotgun (WGS) entry which is preliminary data.</text>
</comment>